<evidence type="ECO:0000256" key="1">
    <source>
        <dbReference type="ARBA" id="ARBA00004173"/>
    </source>
</evidence>
<evidence type="ECO:0000256" key="5">
    <source>
        <dbReference type="ARBA" id="ARBA00023128"/>
    </source>
</evidence>
<keyword evidence="3" id="KW-0809">Transit peptide</keyword>
<evidence type="ECO:0000256" key="6">
    <source>
        <dbReference type="ARBA" id="ARBA00023274"/>
    </source>
</evidence>
<gene>
    <name evidence="9" type="ORF">BU24DRAFT_422190</name>
</gene>
<keyword evidence="6" id="KW-0687">Ribonucleoprotein</keyword>
<evidence type="ECO:0000256" key="4">
    <source>
        <dbReference type="ARBA" id="ARBA00022980"/>
    </source>
</evidence>
<evidence type="ECO:0000313" key="9">
    <source>
        <dbReference type="EMBL" id="KAF2015885.1"/>
    </source>
</evidence>
<protein>
    <recommendedName>
        <fullName evidence="7">Small ribosomal subunit protein mS29</fullName>
    </recommendedName>
</protein>
<comment type="subcellular location">
    <subcellularLocation>
        <location evidence="1">Mitochondrion</location>
    </subcellularLocation>
</comment>
<proteinExistence type="inferred from homology"/>
<evidence type="ECO:0000256" key="3">
    <source>
        <dbReference type="ARBA" id="ARBA00022946"/>
    </source>
</evidence>
<evidence type="ECO:0000256" key="8">
    <source>
        <dbReference type="SAM" id="MobiDB-lite"/>
    </source>
</evidence>
<dbReference type="GO" id="GO:0003735">
    <property type="term" value="F:structural constituent of ribosome"/>
    <property type="evidence" value="ECO:0007669"/>
    <property type="project" value="TreeGrafter"/>
</dbReference>
<organism evidence="9 10">
    <name type="scientific">Aaosphaeria arxii CBS 175.79</name>
    <dbReference type="NCBI Taxonomy" id="1450172"/>
    <lineage>
        <taxon>Eukaryota</taxon>
        <taxon>Fungi</taxon>
        <taxon>Dikarya</taxon>
        <taxon>Ascomycota</taxon>
        <taxon>Pezizomycotina</taxon>
        <taxon>Dothideomycetes</taxon>
        <taxon>Pleosporomycetidae</taxon>
        <taxon>Pleosporales</taxon>
        <taxon>Pleosporales incertae sedis</taxon>
        <taxon>Aaosphaeria</taxon>
    </lineage>
</organism>
<keyword evidence="10" id="KW-1185">Reference proteome</keyword>
<evidence type="ECO:0000256" key="7">
    <source>
        <dbReference type="ARBA" id="ARBA00035140"/>
    </source>
</evidence>
<dbReference type="PANTHER" id="PTHR12810">
    <property type="entry name" value="MITOCHONDRIAL 28S RIBOSOMAL PROTEIN S29"/>
    <property type="match status" value="1"/>
</dbReference>
<evidence type="ECO:0000256" key="2">
    <source>
        <dbReference type="ARBA" id="ARBA00009863"/>
    </source>
</evidence>
<dbReference type="OrthoDB" id="274828at2759"/>
<dbReference type="Proteomes" id="UP000799778">
    <property type="component" value="Unassembled WGS sequence"/>
</dbReference>
<feature type="region of interest" description="Disordered" evidence="8">
    <location>
        <begin position="66"/>
        <end position="88"/>
    </location>
</feature>
<dbReference type="PANTHER" id="PTHR12810:SF0">
    <property type="entry name" value="SMALL RIBOSOMAL SUBUNIT PROTEIN MS29"/>
    <property type="match status" value="1"/>
</dbReference>
<name>A0A6A5XRF2_9PLEO</name>
<dbReference type="AlphaFoldDB" id="A0A6A5XRF2"/>
<sequence length="474" mass="51273">MSSSMSLRGLSQLSLDAVSRSAIPTRSLMIAPQASCFSTSAARYANPTMKKKGMGAAPKKGVKSLRITKSNKDAAGSGKRPAPGERKAMRKRIVLSNDNALEVAGLQDLTAENALDASHQGKVRGIPEEAVDALRAVEAFKPRQGWSLFRRPAVLMRKETMELAQIMKKIESSEKSKKESKRIIVYGERMGGKSTLLLQGITMAFLRKWTIINLPEGQDIVNAHTDYAPLPGSQPLQYTQDTYTAGLLSQIVKANQGFLAATKVSAKHDLPLPLSKGATLKQLAELGAANPEAAWPVFVALWTELTQPGRPPILVGVDGLSHIMRESEYLNSNVKPIHAHDLTIVRHFVDLFSGKTALPNGGLVLGVTSGSNSPANSAIELSIAGAEARQSKSALPQWNPYKAIDQRAVECLKNVDVLKVSGISKEEARSIMDYYAESGVLRAQVNEGFVSERWSLAGMGNIGELERATVRLRV</sequence>
<dbReference type="GO" id="GO:0005763">
    <property type="term" value="C:mitochondrial small ribosomal subunit"/>
    <property type="evidence" value="ECO:0007669"/>
    <property type="project" value="TreeGrafter"/>
</dbReference>
<accession>A0A6A5XRF2</accession>
<keyword evidence="4" id="KW-0689">Ribosomal protein</keyword>
<dbReference type="EMBL" id="ML978069">
    <property type="protein sequence ID" value="KAF2015885.1"/>
    <property type="molecule type" value="Genomic_DNA"/>
</dbReference>
<keyword evidence="5" id="KW-0496">Mitochondrion</keyword>
<comment type="similarity">
    <text evidence="2">Belongs to the mitochondrion-specific ribosomal protein mS29 family.</text>
</comment>
<dbReference type="RefSeq" id="XP_033384224.1">
    <property type="nucleotide sequence ID" value="XM_033527929.1"/>
</dbReference>
<dbReference type="GeneID" id="54285326"/>
<dbReference type="InterPro" id="IPR019368">
    <property type="entry name" value="Ribosomal_mS29"/>
</dbReference>
<dbReference type="Pfam" id="PF10236">
    <property type="entry name" value="DAP3"/>
    <property type="match status" value="1"/>
</dbReference>
<evidence type="ECO:0000313" key="10">
    <source>
        <dbReference type="Proteomes" id="UP000799778"/>
    </source>
</evidence>
<reference evidence="9" key="1">
    <citation type="journal article" date="2020" name="Stud. Mycol.">
        <title>101 Dothideomycetes genomes: a test case for predicting lifestyles and emergence of pathogens.</title>
        <authorList>
            <person name="Haridas S."/>
            <person name="Albert R."/>
            <person name="Binder M."/>
            <person name="Bloem J."/>
            <person name="Labutti K."/>
            <person name="Salamov A."/>
            <person name="Andreopoulos B."/>
            <person name="Baker S."/>
            <person name="Barry K."/>
            <person name="Bills G."/>
            <person name="Bluhm B."/>
            <person name="Cannon C."/>
            <person name="Castanera R."/>
            <person name="Culley D."/>
            <person name="Daum C."/>
            <person name="Ezra D."/>
            <person name="Gonzalez J."/>
            <person name="Henrissat B."/>
            <person name="Kuo A."/>
            <person name="Liang C."/>
            <person name="Lipzen A."/>
            <person name="Lutzoni F."/>
            <person name="Magnuson J."/>
            <person name="Mondo S."/>
            <person name="Nolan M."/>
            <person name="Ohm R."/>
            <person name="Pangilinan J."/>
            <person name="Park H.-J."/>
            <person name="Ramirez L."/>
            <person name="Alfaro M."/>
            <person name="Sun H."/>
            <person name="Tritt A."/>
            <person name="Yoshinaga Y."/>
            <person name="Zwiers L.-H."/>
            <person name="Turgeon B."/>
            <person name="Goodwin S."/>
            <person name="Spatafora J."/>
            <person name="Crous P."/>
            <person name="Grigoriev I."/>
        </authorList>
    </citation>
    <scope>NUCLEOTIDE SEQUENCE</scope>
    <source>
        <strain evidence="9">CBS 175.79</strain>
    </source>
</reference>